<protein>
    <recommendedName>
        <fullName evidence="4">Late embryogenesis abundant protein LEA-2 subgroup domain-containing protein</fullName>
    </recommendedName>
</protein>
<evidence type="ECO:0000313" key="3">
    <source>
        <dbReference type="Proteomes" id="UP000298416"/>
    </source>
</evidence>
<evidence type="ECO:0008006" key="4">
    <source>
        <dbReference type="Google" id="ProtNLM"/>
    </source>
</evidence>
<dbReference type="PANTHER" id="PTHR31852">
    <property type="entry name" value="LATE EMBRYOGENESIS ABUNDANT (LEA) HYDROXYPROLINE-RICH GLYCOPROTEIN FAMILY"/>
    <property type="match status" value="1"/>
</dbReference>
<gene>
    <name evidence="2" type="ORF">SASPL_105926</name>
</gene>
<evidence type="ECO:0000256" key="1">
    <source>
        <dbReference type="SAM" id="Phobius"/>
    </source>
</evidence>
<dbReference type="InterPro" id="IPR055301">
    <property type="entry name" value="Lea14-like_2"/>
</dbReference>
<keyword evidence="1" id="KW-1133">Transmembrane helix</keyword>
<reference evidence="2" key="1">
    <citation type="submission" date="2018-01" db="EMBL/GenBank/DDBJ databases">
        <authorList>
            <person name="Mao J.F."/>
        </authorList>
    </citation>
    <scope>NUCLEOTIDE SEQUENCE</scope>
    <source>
        <strain evidence="2">Huo1</strain>
        <tissue evidence="2">Leaf</tissue>
    </source>
</reference>
<sequence length="193" mass="20380">MNSEQSPALAAADDEQKRITAAAGKFRLIKCSVFASAAVLILATVAVILGSTVFRLRCPIFRIGNVTVGISRLISNVTLIADVWVKNPNFASIEYGNVTTTLFYRGVAVGESRDGGDHGGSDHVAAGSGCGYRAAPMERGGVEGWRGDPGKFMHHGSEIGAHRMLSSSGVVDRRPEALFSAAKEKGNFVLNNS</sequence>
<evidence type="ECO:0000313" key="2">
    <source>
        <dbReference type="EMBL" id="KAG6434301.1"/>
    </source>
</evidence>
<keyword evidence="3" id="KW-1185">Reference proteome</keyword>
<dbReference type="AlphaFoldDB" id="A0A8X8YKV5"/>
<name>A0A8X8YKV5_SALSN</name>
<keyword evidence="1" id="KW-0812">Transmembrane</keyword>
<dbReference type="EMBL" id="PNBA02000002">
    <property type="protein sequence ID" value="KAG6434301.1"/>
    <property type="molecule type" value="Genomic_DNA"/>
</dbReference>
<reference evidence="2" key="2">
    <citation type="submission" date="2020-08" db="EMBL/GenBank/DDBJ databases">
        <title>Plant Genome Project.</title>
        <authorList>
            <person name="Zhang R.-G."/>
        </authorList>
    </citation>
    <scope>NUCLEOTIDE SEQUENCE</scope>
    <source>
        <strain evidence="2">Huo1</strain>
        <tissue evidence="2">Leaf</tissue>
    </source>
</reference>
<keyword evidence="1" id="KW-0472">Membrane</keyword>
<dbReference type="Proteomes" id="UP000298416">
    <property type="component" value="Unassembled WGS sequence"/>
</dbReference>
<comment type="caution">
    <text evidence="2">The sequence shown here is derived from an EMBL/GenBank/DDBJ whole genome shotgun (WGS) entry which is preliminary data.</text>
</comment>
<feature type="transmembrane region" description="Helical" evidence="1">
    <location>
        <begin position="33"/>
        <end position="54"/>
    </location>
</feature>
<organism evidence="2">
    <name type="scientific">Salvia splendens</name>
    <name type="common">Scarlet sage</name>
    <dbReference type="NCBI Taxonomy" id="180675"/>
    <lineage>
        <taxon>Eukaryota</taxon>
        <taxon>Viridiplantae</taxon>
        <taxon>Streptophyta</taxon>
        <taxon>Embryophyta</taxon>
        <taxon>Tracheophyta</taxon>
        <taxon>Spermatophyta</taxon>
        <taxon>Magnoliopsida</taxon>
        <taxon>eudicotyledons</taxon>
        <taxon>Gunneridae</taxon>
        <taxon>Pentapetalae</taxon>
        <taxon>asterids</taxon>
        <taxon>lamiids</taxon>
        <taxon>Lamiales</taxon>
        <taxon>Lamiaceae</taxon>
        <taxon>Nepetoideae</taxon>
        <taxon>Mentheae</taxon>
        <taxon>Salviinae</taxon>
        <taxon>Salvia</taxon>
        <taxon>Salvia subgen. Calosphace</taxon>
        <taxon>core Calosphace</taxon>
    </lineage>
</organism>
<proteinExistence type="predicted"/>
<accession>A0A8X8YKV5</accession>